<evidence type="ECO:0000256" key="1">
    <source>
        <dbReference type="SAM" id="MobiDB-lite"/>
    </source>
</evidence>
<proteinExistence type="predicted"/>
<gene>
    <name evidence="2" type="ORF">SAMN05192558_101194</name>
</gene>
<dbReference type="RefSeq" id="WP_267463819.1">
    <property type="nucleotide sequence ID" value="NZ_FNDV01000003.1"/>
</dbReference>
<dbReference type="STRING" id="504798.SAMN05421871_103676"/>
<dbReference type="EMBL" id="FNJB01000001">
    <property type="protein sequence ID" value="SDN88509.1"/>
    <property type="molecule type" value="Genomic_DNA"/>
</dbReference>
<keyword evidence="3" id="KW-1185">Reference proteome</keyword>
<dbReference type="AlphaFoldDB" id="A0A1H0F1U6"/>
<reference evidence="3" key="1">
    <citation type="submission" date="2016-10" db="EMBL/GenBank/DDBJ databases">
        <authorList>
            <person name="Varghese N."/>
            <person name="Submissions S."/>
        </authorList>
    </citation>
    <scope>NUCLEOTIDE SEQUENCE [LARGE SCALE GENOMIC DNA]</scope>
    <source>
        <strain evidence="3">IBRC-M 10655</strain>
    </source>
</reference>
<protein>
    <submittedName>
        <fullName evidence="2">Uncharacterized protein</fullName>
    </submittedName>
</protein>
<sequence>MSELSTVPQEPGEDEPGAHHDHVRTDGEISVDDALGGADDPQG</sequence>
<accession>A0A1H0F1U6</accession>
<organism evidence="2 3">
    <name type="scientific">Actinokineospora alba</name>
    <dbReference type="NCBI Taxonomy" id="504798"/>
    <lineage>
        <taxon>Bacteria</taxon>
        <taxon>Bacillati</taxon>
        <taxon>Actinomycetota</taxon>
        <taxon>Actinomycetes</taxon>
        <taxon>Pseudonocardiales</taxon>
        <taxon>Pseudonocardiaceae</taxon>
        <taxon>Actinokineospora</taxon>
    </lineage>
</organism>
<evidence type="ECO:0000313" key="3">
    <source>
        <dbReference type="Proteomes" id="UP000199651"/>
    </source>
</evidence>
<feature type="region of interest" description="Disordered" evidence="1">
    <location>
        <begin position="1"/>
        <end position="43"/>
    </location>
</feature>
<name>A0A1H0F1U6_9PSEU</name>
<evidence type="ECO:0000313" key="2">
    <source>
        <dbReference type="EMBL" id="SDN88509.1"/>
    </source>
</evidence>
<dbReference type="Proteomes" id="UP000199651">
    <property type="component" value="Unassembled WGS sequence"/>
</dbReference>
<feature type="compositionally biased region" description="Basic and acidic residues" evidence="1">
    <location>
        <begin position="16"/>
        <end position="27"/>
    </location>
</feature>